<dbReference type="Proteomes" id="UP000199679">
    <property type="component" value="Chromosome I"/>
</dbReference>
<gene>
    <name evidence="1" type="ORF">SAMN05216490_1141</name>
</gene>
<dbReference type="RefSeq" id="WP_091370193.1">
    <property type="nucleotide sequence ID" value="NZ_LT629740.1"/>
</dbReference>
<dbReference type="OrthoDB" id="9976443at2"/>
<dbReference type="AlphaFoldDB" id="A0A1H1S4V5"/>
<keyword evidence="2" id="KW-1185">Reference proteome</keyword>
<proteinExistence type="predicted"/>
<dbReference type="EMBL" id="LT629740">
    <property type="protein sequence ID" value="SDS43130.1"/>
    <property type="molecule type" value="Genomic_DNA"/>
</dbReference>
<reference evidence="1 2" key="1">
    <citation type="submission" date="2016-10" db="EMBL/GenBank/DDBJ databases">
        <authorList>
            <person name="de Groot N.N."/>
        </authorList>
    </citation>
    <scope>NUCLEOTIDE SEQUENCE [LARGE SCALE GENOMIC DNA]</scope>
    <source>
        <strain evidence="1 2">MP1X4</strain>
    </source>
</reference>
<accession>A0A1H1S4V5</accession>
<protein>
    <submittedName>
        <fullName evidence="1">Uncharacterized protein</fullName>
    </submittedName>
</protein>
<name>A0A1H1S4V5_MUCMA</name>
<evidence type="ECO:0000313" key="1">
    <source>
        <dbReference type="EMBL" id="SDS43130.1"/>
    </source>
</evidence>
<organism evidence="1 2">
    <name type="scientific">Mucilaginibacter mallensis</name>
    <dbReference type="NCBI Taxonomy" id="652787"/>
    <lineage>
        <taxon>Bacteria</taxon>
        <taxon>Pseudomonadati</taxon>
        <taxon>Bacteroidota</taxon>
        <taxon>Sphingobacteriia</taxon>
        <taxon>Sphingobacteriales</taxon>
        <taxon>Sphingobacteriaceae</taxon>
        <taxon>Mucilaginibacter</taxon>
    </lineage>
</organism>
<sequence>MKKIILLLLFSYSNIYSQNLPPKIFKLINKESYSICKKLNISIRPNINKDSTIEIVAYDERYNSTLNAFFQIGMNTDQIGNECDPSRYYLKPKILITQMCYNVITKTIDTNNIVYYKSISILIHEYVHYLQVSCTMGRDYFSPAVIDSVNMNKYFSQIDEFEATAVQSYYFLNKLDKKALEHIMTKKVSDSDRLKLLINSYYAMAYPWRKYHIF</sequence>
<evidence type="ECO:0000313" key="2">
    <source>
        <dbReference type="Proteomes" id="UP000199679"/>
    </source>
</evidence>